<dbReference type="Pfam" id="PF17162">
    <property type="entry name" value="DUF5118"/>
    <property type="match status" value="1"/>
</dbReference>
<dbReference type="InterPro" id="IPR032534">
    <property type="entry name" value="EcxA_zinc-bd"/>
</dbReference>
<evidence type="ECO:0000259" key="3">
    <source>
        <dbReference type="Pfam" id="PF17148"/>
    </source>
</evidence>
<gene>
    <name evidence="5" type="ORF">GCM10011386_44920</name>
</gene>
<evidence type="ECO:0000256" key="1">
    <source>
        <dbReference type="SAM" id="MobiDB-lite"/>
    </source>
</evidence>
<dbReference type="InterPro" id="IPR024079">
    <property type="entry name" value="MetalloPept_cat_dom_sf"/>
</dbReference>
<dbReference type="EMBL" id="BMIK01000028">
    <property type="protein sequence ID" value="GGC47787.1"/>
    <property type="molecule type" value="Genomic_DNA"/>
</dbReference>
<feature type="region of interest" description="Disordered" evidence="1">
    <location>
        <begin position="1"/>
        <end position="29"/>
    </location>
</feature>
<protein>
    <submittedName>
        <fullName evidence="5">Glutaminyl-tRNA synthetase</fullName>
    </submittedName>
</protein>
<proteinExistence type="predicted"/>
<name>A0ABQ1N2Q4_9SPHI</name>
<dbReference type="InterPro" id="IPR033428">
    <property type="entry name" value="DUF5118"/>
</dbReference>
<organism evidence="5 6">
    <name type="scientific">Parapedobacter defluvii</name>
    <dbReference type="NCBI Taxonomy" id="2045106"/>
    <lineage>
        <taxon>Bacteria</taxon>
        <taxon>Pseudomonadati</taxon>
        <taxon>Bacteroidota</taxon>
        <taxon>Sphingobacteriia</taxon>
        <taxon>Sphingobacteriales</taxon>
        <taxon>Sphingobacteriaceae</taxon>
        <taxon>Parapedobacter</taxon>
    </lineage>
</organism>
<dbReference type="InterPro" id="IPR034032">
    <property type="entry name" value="Zn_MMP-like_bac"/>
</dbReference>
<dbReference type="Pfam" id="PF17148">
    <property type="entry name" value="DUF5117"/>
    <property type="match status" value="1"/>
</dbReference>
<dbReference type="CDD" id="cd04276">
    <property type="entry name" value="ZnMc_MMP_like_2"/>
    <property type="match status" value="1"/>
</dbReference>
<feature type="domain" description="EcxA zinc-binding" evidence="2">
    <location>
        <begin position="413"/>
        <end position="606"/>
    </location>
</feature>
<keyword evidence="6" id="KW-1185">Reference proteome</keyword>
<reference evidence="6" key="1">
    <citation type="journal article" date="2019" name="Int. J. Syst. Evol. Microbiol.">
        <title>The Global Catalogue of Microorganisms (GCM) 10K type strain sequencing project: providing services to taxonomists for standard genome sequencing and annotation.</title>
        <authorList>
            <consortium name="The Broad Institute Genomics Platform"/>
            <consortium name="The Broad Institute Genome Sequencing Center for Infectious Disease"/>
            <person name="Wu L."/>
            <person name="Ma J."/>
        </authorList>
    </citation>
    <scope>NUCLEOTIDE SEQUENCE [LARGE SCALE GENOMIC DNA]</scope>
    <source>
        <strain evidence="6">CGMCC 1.15342</strain>
    </source>
</reference>
<dbReference type="SUPFAM" id="SSF55486">
    <property type="entry name" value="Metalloproteases ('zincins'), catalytic domain"/>
    <property type="match status" value="1"/>
</dbReference>
<evidence type="ECO:0000259" key="4">
    <source>
        <dbReference type="Pfam" id="PF17162"/>
    </source>
</evidence>
<dbReference type="InterPro" id="IPR033413">
    <property type="entry name" value="DUF5117"/>
</dbReference>
<feature type="domain" description="DUF5118" evidence="4">
    <location>
        <begin position="33"/>
        <end position="80"/>
    </location>
</feature>
<evidence type="ECO:0000313" key="6">
    <source>
        <dbReference type="Proteomes" id="UP000597338"/>
    </source>
</evidence>
<feature type="domain" description="DUF5117" evidence="3">
    <location>
        <begin position="98"/>
        <end position="279"/>
    </location>
</feature>
<evidence type="ECO:0000259" key="2">
    <source>
        <dbReference type="Pfam" id="PF16313"/>
    </source>
</evidence>
<dbReference type="PANTHER" id="PTHR38478:SF1">
    <property type="entry name" value="ZINC DEPENDENT METALLOPROTEASE DOMAIN LIPOPROTEIN"/>
    <property type="match status" value="1"/>
</dbReference>
<sequence length="764" mass="85552">MCLEAHAQPERSEVPTTVGSPAHRSAVSSGNDSFTEIITANAKSQYGILGIHEVGGKIYLEIPDSLLGRDILTINRIANGWAGDKPFDPFLNFIGYSGDLANESLFRFARESDDAIVIYPLDYSSRVQADDGTLRLSANADVLPVLHSFPVLCRNRSDDGSLVDATEFLSGDNTIMTFSGSLRRKFKVGAMQPQHSVVSELEVTDGQLITSSIKTYSYNSETVRLGMHSVWFLLPVIPYEIRQPDHRVGYYTQSATDYSNPYTPQQSLRMVKRWRMEPRPEDREAYFRGEMVEPAKPLVIYIDPAMPEAWVPYMIQGINDWQPALEQAGFKNAIRGERVPPGMESRMMGDARYPMVCYKPSRVRNATAELVTDPRSGEILNAHIAWHHGAMANIIQWGAVMGAIHRPELRGDNTDTAFMGTMIRKIIAHEVGHVLGLVHNFGASSTVQVENLRNSGWLATNPISPSIMDYVRVNYVAQPEDSVSLPGLIPRIGPYDRWAIEWGYRIHPPHDGIKTSILLEEWTSKKLHDPNLWYGDEDRVDDPRCQAEDLGDDPVVAATYGMANLERLADSLSDWNRGKGHSHLRYTYLFDQYANYVKHAAVALNGDEERCRAALAFLNRYFFTYPPWFPASDPQRVLPSELEGAMTRLMREIIPLLLARTAGRPDGPFAFDMQDMLFASDSGPAAAAAFRRGMQVAYTETLTGMLSDKAAAEFPTLTHEARLRLSMAADDLLQWLSDELDVTTDLLQKTHLSALIHQLTNKLN</sequence>
<comment type="caution">
    <text evidence="5">The sequence shown here is derived from an EMBL/GenBank/DDBJ whole genome shotgun (WGS) entry which is preliminary data.</text>
</comment>
<accession>A0ABQ1N2Q4</accession>
<dbReference type="PANTHER" id="PTHR38478">
    <property type="entry name" value="PEPTIDASE M1A AND M12B"/>
    <property type="match status" value="1"/>
</dbReference>
<evidence type="ECO:0000313" key="5">
    <source>
        <dbReference type="EMBL" id="GGC47787.1"/>
    </source>
</evidence>
<dbReference type="Proteomes" id="UP000597338">
    <property type="component" value="Unassembled WGS sequence"/>
</dbReference>
<dbReference type="Gene3D" id="3.40.390.10">
    <property type="entry name" value="Collagenase (Catalytic Domain)"/>
    <property type="match status" value="1"/>
</dbReference>
<dbReference type="Pfam" id="PF16313">
    <property type="entry name" value="DUF4953"/>
    <property type="match status" value="1"/>
</dbReference>